<name>A0ABP1NMA0_XYLVO</name>
<evidence type="ECO:0000256" key="5">
    <source>
        <dbReference type="SAM" id="Coils"/>
    </source>
</evidence>
<evidence type="ECO:0000313" key="8">
    <source>
        <dbReference type="EMBL" id="CAL7941024.1"/>
    </source>
</evidence>
<comment type="subcellular location">
    <subcellularLocation>
        <location evidence="1">Membrane</location>
    </subcellularLocation>
</comment>
<gene>
    <name evidence="8" type="ORF">XYLVIOL_LOCUS4767</name>
</gene>
<keyword evidence="6" id="KW-1133">Transmembrane helix</keyword>
<organism evidence="8 9">
    <name type="scientific">Xylocopa violacea</name>
    <name type="common">Violet carpenter bee</name>
    <name type="synonym">Apis violacea</name>
    <dbReference type="NCBI Taxonomy" id="135666"/>
    <lineage>
        <taxon>Eukaryota</taxon>
        <taxon>Metazoa</taxon>
        <taxon>Ecdysozoa</taxon>
        <taxon>Arthropoda</taxon>
        <taxon>Hexapoda</taxon>
        <taxon>Insecta</taxon>
        <taxon>Pterygota</taxon>
        <taxon>Neoptera</taxon>
        <taxon>Endopterygota</taxon>
        <taxon>Hymenoptera</taxon>
        <taxon>Apocrita</taxon>
        <taxon>Aculeata</taxon>
        <taxon>Apoidea</taxon>
        <taxon>Anthophila</taxon>
        <taxon>Apidae</taxon>
        <taxon>Xylocopa</taxon>
        <taxon>Xylocopa</taxon>
    </lineage>
</organism>
<feature type="domain" description="T-SNARE coiled-coil homology" evidence="7">
    <location>
        <begin position="157"/>
        <end position="219"/>
    </location>
</feature>
<keyword evidence="6" id="KW-0812">Transmembrane</keyword>
<evidence type="ECO:0000256" key="4">
    <source>
        <dbReference type="ARBA" id="ARBA00023136"/>
    </source>
</evidence>
<dbReference type="CDD" id="cd15852">
    <property type="entry name" value="SNARE_Syntaxin8"/>
    <property type="match status" value="1"/>
</dbReference>
<dbReference type="PROSITE" id="PS50192">
    <property type="entry name" value="T_SNARE"/>
    <property type="match status" value="1"/>
</dbReference>
<comment type="caution">
    <text evidence="8">The sequence shown here is derived from an EMBL/GenBank/DDBJ whole genome shotgun (WGS) entry which is preliminary data.</text>
</comment>
<reference evidence="8 9" key="1">
    <citation type="submission" date="2024-08" db="EMBL/GenBank/DDBJ databases">
        <authorList>
            <person name="Will J Nash"/>
            <person name="Angela Man"/>
            <person name="Seanna McTaggart"/>
            <person name="Kendall Baker"/>
            <person name="Tom Barker"/>
            <person name="Leah Catchpole"/>
            <person name="Alex Durrant"/>
            <person name="Karim Gharbi"/>
            <person name="Naomi Irish"/>
            <person name="Gemy Kaithakottil"/>
            <person name="Debby Ku"/>
            <person name="Aaliyah Providence"/>
            <person name="Felix Shaw"/>
            <person name="David Swarbreck"/>
            <person name="Chris Watkins"/>
            <person name="Ann M. McCartney"/>
            <person name="Giulio Formenti"/>
            <person name="Alice Mouton"/>
            <person name="Noel Vella"/>
            <person name="Bjorn M von Reumont"/>
            <person name="Adriana Vella"/>
            <person name="Wilfried Haerty"/>
        </authorList>
    </citation>
    <scope>NUCLEOTIDE SEQUENCE [LARGE SCALE GENOMIC DNA]</scope>
</reference>
<evidence type="ECO:0000313" key="9">
    <source>
        <dbReference type="Proteomes" id="UP001642520"/>
    </source>
</evidence>
<sequence length="246" mass="28348">MALVYIGDNDPWLTEYDACEKLFREIMEQFTERNKYSKASQAYASISANIRIRLKQYNREVQQLKNKVDDALKSKTITVEEAERRTRQIEILESKDVQLQKLYDVRANNFASSRANLLTSGTSAFADGGTTSWAADDDDDKPIDTQIPVTDLKAQQERILQEQDKGLEELCKVIARQKEIGQTISNEVDHHNEIIEDLADHMDRTDQSLINKTRQVQTISFKDRTCVYWIIIILLFICIITVVLMP</sequence>
<evidence type="ECO:0000256" key="1">
    <source>
        <dbReference type="ARBA" id="ARBA00004370"/>
    </source>
</evidence>
<evidence type="ECO:0000256" key="3">
    <source>
        <dbReference type="ARBA" id="ARBA00023054"/>
    </source>
</evidence>
<keyword evidence="9" id="KW-1185">Reference proteome</keyword>
<feature type="transmembrane region" description="Helical" evidence="6">
    <location>
        <begin position="227"/>
        <end position="245"/>
    </location>
</feature>
<dbReference type="EMBL" id="CAXAJV020001292">
    <property type="protein sequence ID" value="CAL7941024.1"/>
    <property type="molecule type" value="Genomic_DNA"/>
</dbReference>
<keyword evidence="2" id="KW-0813">Transport</keyword>
<dbReference type="SUPFAM" id="SSF58038">
    <property type="entry name" value="SNARE fusion complex"/>
    <property type="match status" value="1"/>
</dbReference>
<evidence type="ECO:0000256" key="6">
    <source>
        <dbReference type="SAM" id="Phobius"/>
    </source>
</evidence>
<dbReference type="SMART" id="SM00397">
    <property type="entry name" value="t_SNARE"/>
    <property type="match status" value="1"/>
</dbReference>
<protein>
    <recommendedName>
        <fullName evidence="7">t-SNARE coiled-coil homology domain-containing protein</fullName>
    </recommendedName>
</protein>
<proteinExistence type="predicted"/>
<evidence type="ECO:0000256" key="2">
    <source>
        <dbReference type="ARBA" id="ARBA00022448"/>
    </source>
</evidence>
<accession>A0ABP1NMA0</accession>
<keyword evidence="4 6" id="KW-0472">Membrane</keyword>
<dbReference type="PANTHER" id="PTHR19957:SF124">
    <property type="entry name" value="SYNTAXIN-8"/>
    <property type="match status" value="1"/>
</dbReference>
<dbReference type="PANTHER" id="PTHR19957">
    <property type="entry name" value="SYNTAXIN"/>
    <property type="match status" value="1"/>
</dbReference>
<evidence type="ECO:0000259" key="7">
    <source>
        <dbReference type="PROSITE" id="PS50192"/>
    </source>
</evidence>
<dbReference type="InterPro" id="IPR045242">
    <property type="entry name" value="Syntaxin"/>
</dbReference>
<dbReference type="InterPro" id="IPR000727">
    <property type="entry name" value="T_SNARE_dom"/>
</dbReference>
<dbReference type="Gene3D" id="1.20.5.110">
    <property type="match status" value="1"/>
</dbReference>
<keyword evidence="3 5" id="KW-0175">Coiled coil</keyword>
<feature type="coiled-coil region" evidence="5">
    <location>
        <begin position="47"/>
        <end position="74"/>
    </location>
</feature>
<dbReference type="InterPro" id="IPR041875">
    <property type="entry name" value="Syntaxin-8_SNARE"/>
</dbReference>
<dbReference type="Proteomes" id="UP001642520">
    <property type="component" value="Unassembled WGS sequence"/>
</dbReference>